<comment type="caution">
    <text evidence="1">The sequence shown here is derived from an EMBL/GenBank/DDBJ whole genome shotgun (WGS) entry which is preliminary data.</text>
</comment>
<keyword evidence="2" id="KW-1185">Reference proteome</keyword>
<accession>A0A2N5W6X9</accession>
<organism evidence="1 2">
    <name type="scientific">Puccinia coronata f. sp. avenae</name>
    <dbReference type="NCBI Taxonomy" id="200324"/>
    <lineage>
        <taxon>Eukaryota</taxon>
        <taxon>Fungi</taxon>
        <taxon>Dikarya</taxon>
        <taxon>Basidiomycota</taxon>
        <taxon>Pucciniomycotina</taxon>
        <taxon>Pucciniomycetes</taxon>
        <taxon>Pucciniales</taxon>
        <taxon>Pucciniaceae</taxon>
        <taxon>Puccinia</taxon>
    </lineage>
</organism>
<sequence length="138" mass="14939">MLRPTAPATGSIGLTCGDQRLQQLEPSVSVSETNGSRSWNHWSHLLRPTAPAQLELSVSVAETNSFSCWEHRPHVLRPTAPAEAKDCRQLLEPRPTAPAAGTKTNSSSCWTIGLGSCRQWSQLLGPMVPPAQTEVLIC</sequence>
<evidence type="ECO:0000313" key="1">
    <source>
        <dbReference type="EMBL" id="PLW58004.1"/>
    </source>
</evidence>
<protein>
    <submittedName>
        <fullName evidence="1">Uncharacterized protein</fullName>
    </submittedName>
</protein>
<dbReference type="AlphaFoldDB" id="A0A2N5W6X9"/>
<evidence type="ECO:0000313" key="2">
    <source>
        <dbReference type="Proteomes" id="UP000235388"/>
    </source>
</evidence>
<gene>
    <name evidence="1" type="ORF">PCANC_00646</name>
</gene>
<proteinExistence type="predicted"/>
<dbReference type="EMBL" id="PGCJ01000006">
    <property type="protein sequence ID" value="PLW58004.1"/>
    <property type="molecule type" value="Genomic_DNA"/>
</dbReference>
<name>A0A2N5W6X9_9BASI</name>
<reference evidence="1 2" key="1">
    <citation type="submission" date="2017-11" db="EMBL/GenBank/DDBJ databases">
        <title>De novo assembly and phasing of dikaryotic genomes from two isolates of Puccinia coronata f. sp. avenae, the causal agent of oat crown rust.</title>
        <authorList>
            <person name="Miller M.E."/>
            <person name="Zhang Y."/>
            <person name="Omidvar V."/>
            <person name="Sperschneider J."/>
            <person name="Schwessinger B."/>
            <person name="Raley C."/>
            <person name="Palmer J.M."/>
            <person name="Garnica D."/>
            <person name="Upadhyaya N."/>
            <person name="Rathjen J."/>
            <person name="Taylor J.M."/>
            <person name="Park R.F."/>
            <person name="Dodds P.N."/>
            <person name="Hirsch C.D."/>
            <person name="Kianian S.F."/>
            <person name="Figueroa M."/>
        </authorList>
    </citation>
    <scope>NUCLEOTIDE SEQUENCE [LARGE SCALE GENOMIC DNA]</scope>
    <source>
        <strain evidence="1">12NC29</strain>
    </source>
</reference>
<dbReference type="Proteomes" id="UP000235388">
    <property type="component" value="Unassembled WGS sequence"/>
</dbReference>